<dbReference type="EMBL" id="MDTU01000010">
    <property type="protein sequence ID" value="ODN40958.1"/>
    <property type="molecule type" value="Genomic_DNA"/>
</dbReference>
<keyword evidence="3" id="KW-1185">Reference proteome</keyword>
<accession>A0ABX3A008</accession>
<protein>
    <submittedName>
        <fullName evidence="2">Uncharacterized protein</fullName>
    </submittedName>
</protein>
<feature type="compositionally biased region" description="Polar residues" evidence="1">
    <location>
        <begin position="654"/>
        <end position="675"/>
    </location>
</feature>
<feature type="region of interest" description="Disordered" evidence="1">
    <location>
        <begin position="634"/>
        <end position="693"/>
    </location>
</feature>
<gene>
    <name evidence="2" type="ORF">BGC07_18765</name>
</gene>
<reference evidence="2 3" key="1">
    <citation type="submission" date="2016-08" db="EMBL/GenBank/DDBJ databases">
        <title>Draft genome sequence of Candidatus Piscirickettsia litoralis, from seawater.</title>
        <authorList>
            <person name="Wan X."/>
            <person name="Lee A.J."/>
            <person name="Hou S."/>
            <person name="Donachie S.P."/>
        </authorList>
    </citation>
    <scope>NUCLEOTIDE SEQUENCE [LARGE SCALE GENOMIC DNA]</scope>
    <source>
        <strain evidence="2 3">Y2</strain>
    </source>
</reference>
<name>A0ABX3A008_9GAMM</name>
<dbReference type="Gene3D" id="2.60.40.3940">
    <property type="match status" value="1"/>
</dbReference>
<sequence length="814" mass="89598">MSLERPTTYPDFAMKDCTDPISGQPNVEEIPQKLIDYGYAFRDKPEFNKFNYIFRSVAQWIRYVDEVTQSFGYLPFNFGKDATTTTGLIFGYLQGSVTQNNESITVPAGTVTLTANKTNIVYVDLTDTKVKVSTSALPDDANDVELYDITTDASQITNIVDKRTWINETASHQINWGNSSVAVKSQNGEVDVNVAGSTVFKATNSQVISNNPFKVQSGLVFADNTTQNTAAYNLPNYDGTARALSPDDDLNNLFKTGIYCGVPKNNPVNDQDPGGEWFNFLVMGNGKDSASQFAIPWSNLSRGVSVRTTQSGASGWSEWEQLNTQDKIYSAGKSQVSFDSNNAICFYYENKKVASINNNGLTFSDGSTQKVASPAVAKDYNGVTCGIYVDSLGDWNLVNQTGFFVCTNTSMKNGPTLTSTKGHWWTCHVVRVPNSSDLTQTITSLATDDTAPTFVRQYTAGCGWTSWQRIDYSLVANDARTINIANGDANNFKDKAAHYSGTSNGWKNAPANLGILSVYPYSDNQGCYQEFVGFEDGSYSSHNKYCRMLSRDGKTWSDWVLITPQLVTKEQYCNNIYNWNGATKTQFIRSYSAQNQPIGGNAFFTGINLFLDDKQHKVTGQLAIRDNGETFTRAQVISSSDNPADKPYKPWIRNDNSPTGIKSDTLNRTQNSDGSLQVDVKKASQSDVESGTDTNSFITPEVLHDFLNQAKFSDKRNGYLRLPDWLGGFLVQWGLLDIPKEGSTETFPIEFSSVYSVTATKISTPNPNAGRFNTSIYNISKTQFTVAFDVGGVGGTAFDDLTGVYGVSWLAIGK</sequence>
<dbReference type="Proteomes" id="UP000094329">
    <property type="component" value="Unassembled WGS sequence"/>
</dbReference>
<comment type="caution">
    <text evidence="2">The sequence shown here is derived from an EMBL/GenBank/DDBJ whole genome shotgun (WGS) entry which is preliminary data.</text>
</comment>
<evidence type="ECO:0000256" key="1">
    <source>
        <dbReference type="SAM" id="MobiDB-lite"/>
    </source>
</evidence>
<dbReference type="CDD" id="cd19958">
    <property type="entry name" value="pyocin_knob"/>
    <property type="match status" value="3"/>
</dbReference>
<evidence type="ECO:0000313" key="2">
    <source>
        <dbReference type="EMBL" id="ODN40958.1"/>
    </source>
</evidence>
<evidence type="ECO:0000313" key="3">
    <source>
        <dbReference type="Proteomes" id="UP000094329"/>
    </source>
</evidence>
<dbReference type="RefSeq" id="WP_069314585.1">
    <property type="nucleotide sequence ID" value="NZ_MDTU01000010.1"/>
</dbReference>
<proteinExistence type="predicted"/>
<organism evidence="2 3">
    <name type="scientific">Piscirickettsia litoralis</name>
    <dbReference type="NCBI Taxonomy" id="1891921"/>
    <lineage>
        <taxon>Bacteria</taxon>
        <taxon>Pseudomonadati</taxon>
        <taxon>Pseudomonadota</taxon>
        <taxon>Gammaproteobacteria</taxon>
        <taxon>Thiotrichales</taxon>
        <taxon>Piscirickettsiaceae</taxon>
        <taxon>Piscirickettsia</taxon>
    </lineage>
</organism>